<protein>
    <submittedName>
        <fullName evidence="2">Cupin domain-containing protein</fullName>
    </submittedName>
</protein>
<keyword evidence="3" id="KW-1185">Reference proteome</keyword>
<accession>A0ABV9ZRH1</accession>
<evidence type="ECO:0000313" key="3">
    <source>
        <dbReference type="Proteomes" id="UP001596175"/>
    </source>
</evidence>
<dbReference type="Gene3D" id="2.60.120.10">
    <property type="entry name" value="Jelly Rolls"/>
    <property type="match status" value="1"/>
</dbReference>
<evidence type="ECO:0000259" key="1">
    <source>
        <dbReference type="Pfam" id="PF07883"/>
    </source>
</evidence>
<organism evidence="2 3">
    <name type="scientific">Actinomycetospora rhizophila</name>
    <dbReference type="NCBI Taxonomy" id="1416876"/>
    <lineage>
        <taxon>Bacteria</taxon>
        <taxon>Bacillati</taxon>
        <taxon>Actinomycetota</taxon>
        <taxon>Actinomycetes</taxon>
        <taxon>Pseudonocardiales</taxon>
        <taxon>Pseudonocardiaceae</taxon>
        <taxon>Actinomycetospora</taxon>
    </lineage>
</organism>
<dbReference type="RefSeq" id="WP_378024181.1">
    <property type="nucleotide sequence ID" value="NZ_JBHSKG010000020.1"/>
</dbReference>
<dbReference type="InterPro" id="IPR013096">
    <property type="entry name" value="Cupin_2"/>
</dbReference>
<sequence length="128" mass="13997">MSLVTTAADQVWETWDDPVRGRLRWVLLTDGADPFPGTVTTGVMTLDGDGWLGRHRYEAPELYYVLEGEAAVTLDGDEVRVGQGAVVRLPSDVEHEVRAVGGAARILFVFPTTGFADVVYRFGEDRAA</sequence>
<dbReference type="InterPro" id="IPR014710">
    <property type="entry name" value="RmlC-like_jellyroll"/>
</dbReference>
<name>A0ABV9ZRH1_9PSEU</name>
<dbReference type="EMBL" id="JBHSKG010000020">
    <property type="protein sequence ID" value="MFC5142049.1"/>
    <property type="molecule type" value="Genomic_DNA"/>
</dbReference>
<evidence type="ECO:0000313" key="2">
    <source>
        <dbReference type="EMBL" id="MFC5142049.1"/>
    </source>
</evidence>
<gene>
    <name evidence="2" type="ORF">ACFPK1_27725</name>
</gene>
<dbReference type="Proteomes" id="UP001596175">
    <property type="component" value="Unassembled WGS sequence"/>
</dbReference>
<reference evidence="3" key="1">
    <citation type="journal article" date="2019" name="Int. J. Syst. Evol. Microbiol.">
        <title>The Global Catalogue of Microorganisms (GCM) 10K type strain sequencing project: providing services to taxonomists for standard genome sequencing and annotation.</title>
        <authorList>
            <consortium name="The Broad Institute Genomics Platform"/>
            <consortium name="The Broad Institute Genome Sequencing Center for Infectious Disease"/>
            <person name="Wu L."/>
            <person name="Ma J."/>
        </authorList>
    </citation>
    <scope>NUCLEOTIDE SEQUENCE [LARGE SCALE GENOMIC DNA]</scope>
    <source>
        <strain evidence="3">XZYJ18</strain>
    </source>
</reference>
<dbReference type="Pfam" id="PF07883">
    <property type="entry name" value="Cupin_2"/>
    <property type="match status" value="1"/>
</dbReference>
<dbReference type="SUPFAM" id="SSF51182">
    <property type="entry name" value="RmlC-like cupins"/>
    <property type="match status" value="1"/>
</dbReference>
<proteinExistence type="predicted"/>
<dbReference type="InterPro" id="IPR011051">
    <property type="entry name" value="RmlC_Cupin_sf"/>
</dbReference>
<feature type="domain" description="Cupin type-2" evidence="1">
    <location>
        <begin position="45"/>
        <end position="110"/>
    </location>
</feature>
<comment type="caution">
    <text evidence="2">The sequence shown here is derived from an EMBL/GenBank/DDBJ whole genome shotgun (WGS) entry which is preliminary data.</text>
</comment>